<evidence type="ECO:0000259" key="1">
    <source>
        <dbReference type="Pfam" id="PF00668"/>
    </source>
</evidence>
<name>A0ABR4GT00_9EURO</name>
<dbReference type="Proteomes" id="UP001610334">
    <property type="component" value="Unassembled WGS sequence"/>
</dbReference>
<dbReference type="CDD" id="cd19545">
    <property type="entry name" value="FUM14_C_NRPS-like"/>
    <property type="match status" value="1"/>
</dbReference>
<sequence length="436" mass="49308">MELCEVSQDQIVDIYPCTPLQEGLMALTARAPGAYTANFSYRLSTDVDIDRFHAAWNAVARANPILNTRFIHTKPYGSFQVVIPGDVPWSSHKHEQIDRIDNFNIPFRLGKPLLKINVIESDHGSASYRFCLTIHHLLYDAWSLMLLLQQVDAAYHGQQLLPRSFSPFIAHISGNQVSAQDFWRSDLADLDIVTFPALPAPNFIPHATERQTHVIQLQQTATDDVTLSTRLRLAWAITLSHYTNTNDIVFGLTVAGRGAPVFGIEAMTGPTIATIPLRTRLHLDSTVAQALQEVQGHLIELLPYEQIGLQNIQQLSPDAAAACQFQNLLIIQPHRERYQSKIVTEEDTISNWESFTTYALTLLCDVSPDSIMVHVMYDQQVIEKGDMQLMLHHFSDVLEQLYQRPNQLLSNINKLSASDLRQLQIWNQEVPVQVNR</sequence>
<dbReference type="PANTHER" id="PTHR45527">
    <property type="entry name" value="NONRIBOSOMAL PEPTIDE SYNTHETASE"/>
    <property type="match status" value="1"/>
</dbReference>
<feature type="non-terminal residue" evidence="2">
    <location>
        <position position="436"/>
    </location>
</feature>
<gene>
    <name evidence="2" type="ORF">BJX63DRAFT_438243</name>
</gene>
<dbReference type="Gene3D" id="3.30.559.30">
    <property type="entry name" value="Nonribosomal peptide synthetase, condensation domain"/>
    <property type="match status" value="1"/>
</dbReference>
<dbReference type="SUPFAM" id="SSF52777">
    <property type="entry name" value="CoA-dependent acyltransferases"/>
    <property type="match status" value="2"/>
</dbReference>
<dbReference type="InterPro" id="IPR001242">
    <property type="entry name" value="Condensation_dom"/>
</dbReference>
<dbReference type="EMBL" id="JBFXLT010000213">
    <property type="protein sequence ID" value="KAL2802052.1"/>
    <property type="molecule type" value="Genomic_DNA"/>
</dbReference>
<accession>A0ABR4GT00</accession>
<proteinExistence type="predicted"/>
<dbReference type="InterPro" id="IPR023213">
    <property type="entry name" value="CAT-like_dom_sf"/>
</dbReference>
<evidence type="ECO:0000313" key="3">
    <source>
        <dbReference type="Proteomes" id="UP001610334"/>
    </source>
</evidence>
<feature type="domain" description="Condensation" evidence="1">
    <location>
        <begin position="13"/>
        <end position="423"/>
    </location>
</feature>
<comment type="caution">
    <text evidence="2">The sequence shown here is derived from an EMBL/GenBank/DDBJ whole genome shotgun (WGS) entry which is preliminary data.</text>
</comment>
<evidence type="ECO:0000313" key="2">
    <source>
        <dbReference type="EMBL" id="KAL2802052.1"/>
    </source>
</evidence>
<keyword evidence="3" id="KW-1185">Reference proteome</keyword>
<dbReference type="Gene3D" id="3.30.559.10">
    <property type="entry name" value="Chloramphenicol acetyltransferase-like domain"/>
    <property type="match status" value="1"/>
</dbReference>
<organism evidence="2 3">
    <name type="scientific">Aspergillus granulosus</name>
    <dbReference type="NCBI Taxonomy" id="176169"/>
    <lineage>
        <taxon>Eukaryota</taxon>
        <taxon>Fungi</taxon>
        <taxon>Dikarya</taxon>
        <taxon>Ascomycota</taxon>
        <taxon>Pezizomycotina</taxon>
        <taxon>Eurotiomycetes</taxon>
        <taxon>Eurotiomycetidae</taxon>
        <taxon>Eurotiales</taxon>
        <taxon>Aspergillaceae</taxon>
        <taxon>Aspergillus</taxon>
        <taxon>Aspergillus subgen. Nidulantes</taxon>
    </lineage>
</organism>
<dbReference type="PANTHER" id="PTHR45527:SF1">
    <property type="entry name" value="FATTY ACID SYNTHASE"/>
    <property type="match status" value="1"/>
</dbReference>
<protein>
    <recommendedName>
        <fullName evidence="1">Condensation domain-containing protein</fullName>
    </recommendedName>
</protein>
<reference evidence="2 3" key="1">
    <citation type="submission" date="2024-07" db="EMBL/GenBank/DDBJ databases">
        <title>Section-level genome sequencing and comparative genomics of Aspergillus sections Usti and Cavernicolus.</title>
        <authorList>
            <consortium name="Lawrence Berkeley National Laboratory"/>
            <person name="Nybo J.L."/>
            <person name="Vesth T.C."/>
            <person name="Theobald S."/>
            <person name="Frisvad J.C."/>
            <person name="Larsen T.O."/>
            <person name="Kjaerboelling I."/>
            <person name="Rothschild-Mancinelli K."/>
            <person name="Lyhne E.K."/>
            <person name="Kogle M.E."/>
            <person name="Barry K."/>
            <person name="Clum A."/>
            <person name="Na H."/>
            <person name="Ledsgaard L."/>
            <person name="Lin J."/>
            <person name="Lipzen A."/>
            <person name="Kuo A."/>
            <person name="Riley R."/>
            <person name="Mondo S."/>
            <person name="Labutti K."/>
            <person name="Haridas S."/>
            <person name="Pangalinan J."/>
            <person name="Salamov A.A."/>
            <person name="Simmons B.A."/>
            <person name="Magnuson J.K."/>
            <person name="Chen J."/>
            <person name="Drula E."/>
            <person name="Henrissat B."/>
            <person name="Wiebenga A."/>
            <person name="Lubbers R.J."/>
            <person name="Gomes A.C."/>
            <person name="Makela M.R."/>
            <person name="Stajich J."/>
            <person name="Grigoriev I.V."/>
            <person name="Mortensen U.H."/>
            <person name="De Vries R.P."/>
            <person name="Baker S.E."/>
            <person name="Andersen M.R."/>
        </authorList>
    </citation>
    <scope>NUCLEOTIDE SEQUENCE [LARGE SCALE GENOMIC DNA]</scope>
    <source>
        <strain evidence="2 3">CBS 588.65</strain>
    </source>
</reference>
<dbReference type="Pfam" id="PF00668">
    <property type="entry name" value="Condensation"/>
    <property type="match status" value="1"/>
</dbReference>